<reference evidence="2 3" key="1">
    <citation type="submission" date="2019-01" db="EMBL/GenBank/DDBJ databases">
        <authorList>
            <person name="Sayadi A."/>
        </authorList>
    </citation>
    <scope>NUCLEOTIDE SEQUENCE [LARGE SCALE GENOMIC DNA]</scope>
</reference>
<dbReference type="EMBL" id="CAACVG010000596">
    <property type="protein sequence ID" value="VEN34332.1"/>
    <property type="molecule type" value="Genomic_DNA"/>
</dbReference>
<keyword evidence="3" id="KW-1185">Reference proteome</keyword>
<proteinExistence type="predicted"/>
<protein>
    <submittedName>
        <fullName evidence="2">Uncharacterized protein</fullName>
    </submittedName>
</protein>
<dbReference type="InterPro" id="IPR010487">
    <property type="entry name" value="NGRN/Rrg9"/>
</dbReference>
<dbReference type="Proteomes" id="UP000410492">
    <property type="component" value="Unassembled WGS sequence"/>
</dbReference>
<evidence type="ECO:0000313" key="2">
    <source>
        <dbReference type="EMBL" id="VEN34332.1"/>
    </source>
</evidence>
<accession>A0A653BFH7</accession>
<dbReference type="AlphaFoldDB" id="A0A653BFH7"/>
<evidence type="ECO:0000313" key="3">
    <source>
        <dbReference type="Proteomes" id="UP000410492"/>
    </source>
</evidence>
<dbReference type="GO" id="GO:0005634">
    <property type="term" value="C:nucleus"/>
    <property type="evidence" value="ECO:0007669"/>
    <property type="project" value="TreeGrafter"/>
</dbReference>
<feature type="compositionally biased region" description="Basic and acidic residues" evidence="1">
    <location>
        <begin position="220"/>
        <end position="231"/>
    </location>
</feature>
<dbReference type="PANTHER" id="PTHR13475:SF3">
    <property type="entry name" value="NEUGRIN"/>
    <property type="match status" value="1"/>
</dbReference>
<feature type="region of interest" description="Disordered" evidence="1">
    <location>
        <begin position="220"/>
        <end position="247"/>
    </location>
</feature>
<sequence>MFALRSISTIQHMRPLIRSYSRKLKRDPGVHHRKKALDVPEVEDEGDFEGLESDFMDVHKTHKEHMRDIELQREKLGYLIVKRKYFKQNYPNFLTWHDKEQIKYLHSSDPEEWTIEKLAESFPATTEIIQRVLRANYTKTESKILNHDKSVQKNWELLKKGEMKHLPEDLLKHLSKFTNRSLNFSPPNLPQLNKKGEINIKKKLASTEFSDIITSYEQLKQKDQKSEHKEPLNISHNNITPDPDNPDSGIIGIVRNKKPTTFMQLQEKIENKALAGNTIHENEKQILQNSDNNNSQDMVTHVLKPEDIAAITKNKYQSSGGSLVKQSRRDYSHLFYPEKIAIPKDIVKKDHIYKLNDCYYDYDGRFLYRVPGMDK</sequence>
<organism evidence="2 3">
    <name type="scientific">Callosobruchus maculatus</name>
    <name type="common">Southern cowpea weevil</name>
    <name type="synonym">Pulse bruchid</name>
    <dbReference type="NCBI Taxonomy" id="64391"/>
    <lineage>
        <taxon>Eukaryota</taxon>
        <taxon>Metazoa</taxon>
        <taxon>Ecdysozoa</taxon>
        <taxon>Arthropoda</taxon>
        <taxon>Hexapoda</taxon>
        <taxon>Insecta</taxon>
        <taxon>Pterygota</taxon>
        <taxon>Neoptera</taxon>
        <taxon>Endopterygota</taxon>
        <taxon>Coleoptera</taxon>
        <taxon>Polyphaga</taxon>
        <taxon>Cucujiformia</taxon>
        <taxon>Chrysomeloidea</taxon>
        <taxon>Chrysomelidae</taxon>
        <taxon>Bruchinae</taxon>
        <taxon>Bruchini</taxon>
        <taxon>Callosobruchus</taxon>
    </lineage>
</organism>
<name>A0A653BFH7_CALMS</name>
<dbReference type="OrthoDB" id="6415470at2759"/>
<dbReference type="Pfam" id="PF06413">
    <property type="entry name" value="Neugrin"/>
    <property type="match status" value="1"/>
</dbReference>
<evidence type="ECO:0000256" key="1">
    <source>
        <dbReference type="SAM" id="MobiDB-lite"/>
    </source>
</evidence>
<gene>
    <name evidence="2" type="ORF">CALMAC_LOCUS568</name>
</gene>
<dbReference type="PANTHER" id="PTHR13475">
    <property type="entry name" value="NEUGRIN"/>
    <property type="match status" value="1"/>
</dbReference>